<dbReference type="EMBL" id="BLMI01000106">
    <property type="protein sequence ID" value="GFI40909.1"/>
    <property type="molecule type" value="Genomic_DNA"/>
</dbReference>
<dbReference type="Pfam" id="PF02557">
    <property type="entry name" value="VanY"/>
    <property type="match status" value="1"/>
</dbReference>
<dbReference type="SUPFAM" id="SSF55166">
    <property type="entry name" value="Hedgehog/DD-peptidase"/>
    <property type="match status" value="1"/>
</dbReference>
<reference evidence="3 4" key="1">
    <citation type="journal article" date="2020" name="Microbiome">
        <title>Single-cell genomics of uncultured bacteria reveals dietary fiber responders in the mouse gut microbiota.</title>
        <authorList>
            <person name="Chijiiwa R."/>
            <person name="Hosokawa M."/>
            <person name="Kogawa M."/>
            <person name="Nishikawa Y."/>
            <person name="Ide K."/>
            <person name="Sakanashi C."/>
            <person name="Takahashi K."/>
            <person name="Takeyama H."/>
        </authorList>
    </citation>
    <scope>NUCLEOTIDE SEQUENCE [LARGE SCALE GENOMIC DNA]</scope>
    <source>
        <strain evidence="3">IMSAGC_017</strain>
    </source>
</reference>
<dbReference type="GO" id="GO:0004180">
    <property type="term" value="F:carboxypeptidase activity"/>
    <property type="evidence" value="ECO:0007669"/>
    <property type="project" value="UniProtKB-KW"/>
</dbReference>
<keyword evidence="1" id="KW-0812">Transmembrane</keyword>
<dbReference type="InterPro" id="IPR009045">
    <property type="entry name" value="Zn_M74/Hedgehog-like"/>
</dbReference>
<evidence type="ECO:0000313" key="3">
    <source>
        <dbReference type="EMBL" id="GFI40909.1"/>
    </source>
</evidence>
<keyword evidence="3" id="KW-0378">Hydrolase</keyword>
<gene>
    <name evidence="3" type="primary">yodJ_2</name>
    <name evidence="3" type="ORF">IMSAGC017_00949</name>
</gene>
<protein>
    <submittedName>
        <fullName evidence="3">Putative carboxypeptidase YodJ</fullName>
        <ecNumber evidence="3">3.4.-.-</ecNumber>
    </submittedName>
</protein>
<keyword evidence="3" id="KW-0645">Protease</keyword>
<feature type="domain" description="D-alanyl-D-alanine carboxypeptidase-like core" evidence="2">
    <location>
        <begin position="301"/>
        <end position="370"/>
    </location>
</feature>
<dbReference type="InterPro" id="IPR058193">
    <property type="entry name" value="VanY/YodJ_core_dom"/>
</dbReference>
<dbReference type="EC" id="3.4.-.-" evidence="3"/>
<evidence type="ECO:0000259" key="2">
    <source>
        <dbReference type="Pfam" id="PF02557"/>
    </source>
</evidence>
<dbReference type="InterPro" id="IPR052179">
    <property type="entry name" value="DD-CPase-like"/>
</dbReference>
<evidence type="ECO:0000256" key="1">
    <source>
        <dbReference type="SAM" id="Phobius"/>
    </source>
</evidence>
<dbReference type="Gene3D" id="3.30.1380.10">
    <property type="match status" value="1"/>
</dbReference>
<dbReference type="PANTHER" id="PTHR34385">
    <property type="entry name" value="D-ALANYL-D-ALANINE CARBOXYPEPTIDASE"/>
    <property type="match status" value="1"/>
</dbReference>
<organism evidence="3 4">
    <name type="scientific">Thomasclavelia cocleata</name>
    <dbReference type="NCBI Taxonomy" id="69824"/>
    <lineage>
        <taxon>Bacteria</taxon>
        <taxon>Bacillati</taxon>
        <taxon>Bacillota</taxon>
        <taxon>Erysipelotrichia</taxon>
        <taxon>Erysipelotrichales</taxon>
        <taxon>Coprobacillaceae</taxon>
        <taxon>Thomasclavelia</taxon>
    </lineage>
</organism>
<dbReference type="CDD" id="cd14852">
    <property type="entry name" value="LD-carboxypeptidase"/>
    <property type="match status" value="1"/>
</dbReference>
<proteinExistence type="predicted"/>
<dbReference type="AlphaFoldDB" id="A0A829ZA99"/>
<dbReference type="GO" id="GO:0006508">
    <property type="term" value="P:proteolysis"/>
    <property type="evidence" value="ECO:0007669"/>
    <property type="project" value="InterPro"/>
</dbReference>
<accession>A0A829ZA99</accession>
<evidence type="ECO:0000313" key="4">
    <source>
        <dbReference type="Proteomes" id="UP000490821"/>
    </source>
</evidence>
<sequence length="393" mass="46478">MKQGDVMKLKRWHLYLIVTLCFVMAFVAINRKYDRFYRVNGINNDNRALIEMYLDDDEQEYLVENAIPVDRFIKYIEYPEFKLEYYEFYNALDRTKKYPNYNELINVGNQVVSKLDESFASTALSKCNILIKNDLISAYINQENFDFDNIEYYQLLRSIYDDNDYTYVSDTNTYLEIMKEYDDLEEKKLYTVFKQLSSNFTKTSLVTLFNHELQPNAKRIYNPSELSLVVNNEAYIGGYEPKNQVVTVGMPRVRYSMYLEEETCNNLMDMYRACYDEGYRDMILTAAFISYDVASLEDKGVIPGYNEYQLGTTVNLQKSEISVADFNQTDIYQWLINHCHEYGFILRYPADKVMVTGHEYSPTTFRYVGKEIATELYEQNLALEEYKDKGDKE</sequence>
<comment type="caution">
    <text evidence="3">The sequence shown here is derived from an EMBL/GenBank/DDBJ whole genome shotgun (WGS) entry which is preliminary data.</text>
</comment>
<name>A0A829ZA99_9FIRM</name>
<dbReference type="Proteomes" id="UP000490821">
    <property type="component" value="Unassembled WGS sequence"/>
</dbReference>
<keyword evidence="3" id="KW-0121">Carboxypeptidase</keyword>
<dbReference type="InterPro" id="IPR003709">
    <property type="entry name" value="VanY-like_core_dom"/>
</dbReference>
<keyword evidence="1" id="KW-1133">Transmembrane helix</keyword>
<feature type="transmembrane region" description="Helical" evidence="1">
    <location>
        <begin position="12"/>
        <end position="29"/>
    </location>
</feature>
<keyword evidence="1" id="KW-0472">Membrane</keyword>
<dbReference type="PANTHER" id="PTHR34385:SF1">
    <property type="entry name" value="PEPTIDOGLYCAN L-ALANYL-D-GLUTAMATE ENDOPEPTIDASE CWLK"/>
    <property type="match status" value="1"/>
</dbReference>